<dbReference type="PANTHER" id="PTHR18898:SF2">
    <property type="entry name" value="NUCLEOPROTEIN TPR"/>
    <property type="match status" value="1"/>
</dbReference>
<feature type="region of interest" description="Disordered" evidence="2">
    <location>
        <begin position="835"/>
        <end position="871"/>
    </location>
</feature>
<dbReference type="EMBL" id="UYWY01024166">
    <property type="protein sequence ID" value="VDM48440.1"/>
    <property type="molecule type" value="Genomic_DNA"/>
</dbReference>
<evidence type="ECO:0000256" key="2">
    <source>
        <dbReference type="SAM" id="MobiDB-lite"/>
    </source>
</evidence>
<feature type="compositionally biased region" description="Polar residues" evidence="2">
    <location>
        <begin position="835"/>
        <end position="845"/>
    </location>
</feature>
<gene>
    <name evidence="3" type="ORF">TCNE_LOCUS17119</name>
</gene>
<dbReference type="SUPFAM" id="SSF57997">
    <property type="entry name" value="Tropomyosin"/>
    <property type="match status" value="1"/>
</dbReference>
<feature type="compositionally biased region" description="Low complexity" evidence="2">
    <location>
        <begin position="846"/>
        <end position="860"/>
    </location>
</feature>
<dbReference type="GO" id="GO:0005643">
    <property type="term" value="C:nuclear pore"/>
    <property type="evidence" value="ECO:0007669"/>
    <property type="project" value="TreeGrafter"/>
</dbReference>
<dbReference type="GO" id="GO:0017056">
    <property type="term" value="F:structural constituent of nuclear pore"/>
    <property type="evidence" value="ECO:0007669"/>
    <property type="project" value="TreeGrafter"/>
</dbReference>
<feature type="coiled-coil region" evidence="1">
    <location>
        <begin position="175"/>
        <end position="357"/>
    </location>
</feature>
<accession>A0A3P7GIH6</accession>
<evidence type="ECO:0000313" key="3">
    <source>
        <dbReference type="EMBL" id="VDM48440.1"/>
    </source>
</evidence>
<feature type="coiled-coil region" evidence="1">
    <location>
        <begin position="401"/>
        <end position="435"/>
    </location>
</feature>
<dbReference type="GO" id="GO:0006406">
    <property type="term" value="P:mRNA export from nucleus"/>
    <property type="evidence" value="ECO:0007669"/>
    <property type="project" value="TreeGrafter"/>
</dbReference>
<dbReference type="Gene3D" id="1.20.58.60">
    <property type="match status" value="1"/>
</dbReference>
<feature type="compositionally biased region" description="Polar residues" evidence="2">
    <location>
        <begin position="918"/>
        <end position="930"/>
    </location>
</feature>
<sequence length="1013" mass="113510">MDHSDSEKLKRMEDQLTIARNENENLKKFVSEITEQHRIISLDLKMTSNKVITERDQALSSKKSAEDRLSWKENELAQLQTKYDQLIQQINAPDSVVDTTVEGYKKDAQQLRNKNNYLENQLKDLTAKLEAAEKKLGIREKELENFTKVSGNLENTLMEQSASNAAERRSLQSMLDLANQQLDASTATIAQLRGEIFKLEQRLSEESMKCEQLKVSAQKDISEVEKKLNSVEALRVNAESSVSQLNTQIAELMALTKTQEEGQQKLKEHVSKLEDEIRNAQNKLLIAENSRTQCEVQLEEAHKASTTEIAKLRLDKKKLEDELQEAQELSKQQTQKVEVLNSQLMKLSERVAFLEKTTDPELGTSSGMEASSANALYDVIKYLQMEHEKEAERTMNAELQWKRLQAQQAAVEERSAKLQEEVNLLRSKAEESMRAITEKSEMVSRLALLQGVQKENVDLKGQLQKHSLANDQLTKTMNELKHRVATLEAEKVGEKSKLQNAMTDVQNARKEAESWKGRHAQAMSALGKCGPERVLNLTSEVENLKRKLQAMTNERDTAKQEVTKLAESADASASSSGTIESLKSQLQETTKQRNDMHGKFEQARTLARQYRMKYQNLEKEHAELKEQLAAKETAAPAAAADESNKEEINRLTQQLQTAQNELEQYKQKIMATRTGWPVEQPSTSTAAQNKAAALLQTQIKQVEGLNQQNKELTKKLEELTNLLKESQTKLNESEARVQKLQAESDSKVRPYNAYKDELKWILFTVISVYLNIKIGKPFAEELHFRLNSITSMANKRETELAKLRDELEVKKGELEESDNKVKTLELELKQCRTQLSEQENASRPSAVTAATTTAPTDATTKPVSPAKPLLQTGGLQTSATRMFGSTLAATIVDHAAGSSLATSASASTGVPSAPVGASATTQFTFPTPSRSETSMLVAGKTSPFVATSKTESVVQKSGTSVSTTSEQWVMHPGSVSLTLFALWRKLNAFFVYPIRRPMTDCGRTECDIEMPRD</sequence>
<organism evidence="3">
    <name type="scientific">Toxocara canis</name>
    <name type="common">Canine roundworm</name>
    <dbReference type="NCBI Taxonomy" id="6265"/>
    <lineage>
        <taxon>Eukaryota</taxon>
        <taxon>Metazoa</taxon>
        <taxon>Ecdysozoa</taxon>
        <taxon>Nematoda</taxon>
        <taxon>Chromadorea</taxon>
        <taxon>Rhabditida</taxon>
        <taxon>Spirurina</taxon>
        <taxon>Ascaridomorpha</taxon>
        <taxon>Ascaridoidea</taxon>
        <taxon>Toxocaridae</taxon>
        <taxon>Toxocara</taxon>
    </lineage>
</organism>
<evidence type="ECO:0008006" key="4">
    <source>
        <dbReference type="Google" id="ProtNLM"/>
    </source>
</evidence>
<feature type="coiled-coil region" evidence="1">
    <location>
        <begin position="62"/>
        <end position="142"/>
    </location>
</feature>
<feature type="coiled-coil region" evidence="1">
    <location>
        <begin position="463"/>
        <end position="743"/>
    </location>
</feature>
<reference evidence="3" key="1">
    <citation type="submission" date="2018-11" db="EMBL/GenBank/DDBJ databases">
        <authorList>
            <consortium name="Pathogen Informatics"/>
        </authorList>
    </citation>
    <scope>NUCLEOTIDE SEQUENCE [LARGE SCALE GENOMIC DNA]</scope>
</reference>
<proteinExistence type="predicted"/>
<feature type="region of interest" description="Disordered" evidence="2">
    <location>
        <begin position="904"/>
        <end position="930"/>
    </location>
</feature>
<dbReference type="GO" id="GO:1901673">
    <property type="term" value="P:regulation of mitotic spindle assembly"/>
    <property type="evidence" value="ECO:0007669"/>
    <property type="project" value="TreeGrafter"/>
</dbReference>
<dbReference type="PANTHER" id="PTHR18898">
    <property type="entry name" value="NUCLEOPROTEIN TPR-RELATED"/>
    <property type="match status" value="1"/>
</dbReference>
<protein>
    <recommendedName>
        <fullName evidence="4">Nucleoprotein TPR</fullName>
    </recommendedName>
</protein>
<dbReference type="AlphaFoldDB" id="A0A3P7GIH6"/>
<keyword evidence="1" id="KW-0175">Coiled coil</keyword>
<name>A0A3P7GIH6_TOXCA</name>
<dbReference type="Gene3D" id="1.10.287.1490">
    <property type="match status" value="1"/>
</dbReference>
<evidence type="ECO:0000256" key="1">
    <source>
        <dbReference type="SAM" id="Coils"/>
    </source>
</evidence>